<dbReference type="InterPro" id="IPR016181">
    <property type="entry name" value="Acyl_CoA_acyltransferase"/>
</dbReference>
<proteinExistence type="predicted"/>
<dbReference type="SUPFAM" id="SSF55729">
    <property type="entry name" value="Acyl-CoA N-acyltransferases (Nat)"/>
    <property type="match status" value="1"/>
</dbReference>
<keyword evidence="2" id="KW-0012">Acyltransferase</keyword>
<evidence type="ECO:0000256" key="2">
    <source>
        <dbReference type="ARBA" id="ARBA00023315"/>
    </source>
</evidence>
<keyword evidence="1" id="KW-0808">Transferase</keyword>
<feature type="domain" description="N-acetyltransferase" evidence="3">
    <location>
        <begin position="8"/>
        <end position="209"/>
    </location>
</feature>
<accession>A0AB38YB95</accession>
<protein>
    <submittedName>
        <fullName evidence="4">GNAT family N-acetyltransferase</fullName>
    </submittedName>
</protein>
<dbReference type="InterPro" id="IPR000182">
    <property type="entry name" value="GNAT_dom"/>
</dbReference>
<dbReference type="EMBL" id="CP101717">
    <property type="protein sequence ID" value="WLD56644.1"/>
    <property type="molecule type" value="Genomic_DNA"/>
</dbReference>
<dbReference type="RefSeq" id="WP_304993926.1">
    <property type="nucleotide sequence ID" value="NZ_CP101717.1"/>
</dbReference>
<reference evidence="4" key="1">
    <citation type="submission" date="2022-07" db="EMBL/GenBank/DDBJ databases">
        <title>Complete genome sequence of Salinispirillum sp. LH10-3-1 capable of multiple carbohydrate inversion isolated from a soda lake.</title>
        <authorList>
            <person name="Liu J."/>
            <person name="Zhai Y."/>
            <person name="Zhang H."/>
            <person name="Yang H."/>
            <person name="Qu J."/>
            <person name="Li J."/>
        </authorList>
    </citation>
    <scope>NUCLEOTIDE SEQUENCE</scope>
    <source>
        <strain evidence="4">LH 10-3-1</strain>
    </source>
</reference>
<organism evidence="4">
    <name type="scientific">Salinispirillum sp. LH 10-3-1</name>
    <dbReference type="NCBI Taxonomy" id="2952525"/>
    <lineage>
        <taxon>Bacteria</taxon>
        <taxon>Pseudomonadati</taxon>
        <taxon>Pseudomonadota</taxon>
        <taxon>Gammaproteobacteria</taxon>
        <taxon>Oceanospirillales</taxon>
        <taxon>Saccharospirillaceae</taxon>
        <taxon>Salinispirillum</taxon>
    </lineage>
</organism>
<name>A0AB38YB95_9GAMM</name>
<evidence type="ECO:0000313" key="4">
    <source>
        <dbReference type="EMBL" id="WLD56644.1"/>
    </source>
</evidence>
<sequence>MTLNAEHSTVVRLDRSSAPHIRSVLFHSYRDEPTYQYLLEAHRPGYNQRLRATLRELVRLHFERDEVVLGVTVGDPARLVGVIFLSDIELRQDISHRVMWHFKLILTAGLQAARNFTQYFNQVQAALPEAPHRMVSLVGVLPEFQKQGIGRKLMNAVHEICAQDSISEGVYLDTGNNAYLPFYEALGYQRYATVQLKSLAEVILFRPATVDG</sequence>
<gene>
    <name evidence="4" type="ORF">NFC81_07820</name>
</gene>
<dbReference type="InterPro" id="IPR051556">
    <property type="entry name" value="N-term/lysine_N-AcTrnsfr"/>
</dbReference>
<dbReference type="Gene3D" id="3.40.630.30">
    <property type="match status" value="1"/>
</dbReference>
<dbReference type="PANTHER" id="PTHR42919">
    <property type="entry name" value="N-ALPHA-ACETYLTRANSFERASE"/>
    <property type="match status" value="1"/>
</dbReference>
<dbReference type="Pfam" id="PF13508">
    <property type="entry name" value="Acetyltransf_7"/>
    <property type="match status" value="1"/>
</dbReference>
<dbReference type="PANTHER" id="PTHR42919:SF8">
    <property type="entry name" value="N-ALPHA-ACETYLTRANSFERASE 50"/>
    <property type="match status" value="1"/>
</dbReference>
<dbReference type="CDD" id="cd04301">
    <property type="entry name" value="NAT_SF"/>
    <property type="match status" value="1"/>
</dbReference>
<evidence type="ECO:0000256" key="1">
    <source>
        <dbReference type="ARBA" id="ARBA00022679"/>
    </source>
</evidence>
<dbReference type="AlphaFoldDB" id="A0AB38YB95"/>
<dbReference type="GO" id="GO:0016747">
    <property type="term" value="F:acyltransferase activity, transferring groups other than amino-acyl groups"/>
    <property type="evidence" value="ECO:0007669"/>
    <property type="project" value="InterPro"/>
</dbReference>
<evidence type="ECO:0000259" key="3">
    <source>
        <dbReference type="PROSITE" id="PS51186"/>
    </source>
</evidence>
<dbReference type="PROSITE" id="PS51186">
    <property type="entry name" value="GNAT"/>
    <property type="match status" value="1"/>
</dbReference>